<dbReference type="Proteomes" id="UP001153269">
    <property type="component" value="Unassembled WGS sequence"/>
</dbReference>
<feature type="region of interest" description="Disordered" evidence="1">
    <location>
        <begin position="55"/>
        <end position="77"/>
    </location>
</feature>
<evidence type="ECO:0000256" key="1">
    <source>
        <dbReference type="SAM" id="MobiDB-lite"/>
    </source>
</evidence>
<comment type="caution">
    <text evidence="2">The sequence shown here is derived from an EMBL/GenBank/DDBJ whole genome shotgun (WGS) entry which is preliminary data.</text>
</comment>
<dbReference type="EMBL" id="CADEAL010001225">
    <property type="protein sequence ID" value="CAB1430383.1"/>
    <property type="molecule type" value="Genomic_DNA"/>
</dbReference>
<feature type="compositionally biased region" description="Low complexity" evidence="1">
    <location>
        <begin position="68"/>
        <end position="77"/>
    </location>
</feature>
<feature type="compositionally biased region" description="Basic and acidic residues" evidence="1">
    <location>
        <begin position="92"/>
        <end position="110"/>
    </location>
</feature>
<protein>
    <submittedName>
        <fullName evidence="2">Uncharacterized protein</fullName>
    </submittedName>
</protein>
<feature type="compositionally biased region" description="Basic and acidic residues" evidence="1">
    <location>
        <begin position="1"/>
        <end position="25"/>
    </location>
</feature>
<feature type="region of interest" description="Disordered" evidence="1">
    <location>
        <begin position="90"/>
        <end position="115"/>
    </location>
</feature>
<keyword evidence="3" id="KW-1185">Reference proteome</keyword>
<accession>A0A9N7YLV7</accession>
<evidence type="ECO:0000313" key="2">
    <source>
        <dbReference type="EMBL" id="CAB1430383.1"/>
    </source>
</evidence>
<feature type="region of interest" description="Disordered" evidence="1">
    <location>
        <begin position="1"/>
        <end position="42"/>
    </location>
</feature>
<name>A0A9N7YLV7_PLEPL</name>
<sequence>MEDKQSDEVGMRSKEGRKEGRREGSVMKNAGSRTDGENNLMTSRRVNLYIRSLNGDVKPPEVTESLDSVGSPVPVKSNNSVSNRLLALTRRAGLDGRPQRLREETKREQRGSSSLISSSLVFTLHPYECLQQRPQTSRPKTSLTTGRVQQVTPSASATVAHLPRGAPCLPSDLIPSTREVRLLHYKVNPPESREMWIHADFRETLG</sequence>
<gene>
    <name evidence="2" type="ORF">PLEPLA_LOCUS18365</name>
</gene>
<organism evidence="2 3">
    <name type="scientific">Pleuronectes platessa</name>
    <name type="common">European plaice</name>
    <dbReference type="NCBI Taxonomy" id="8262"/>
    <lineage>
        <taxon>Eukaryota</taxon>
        <taxon>Metazoa</taxon>
        <taxon>Chordata</taxon>
        <taxon>Craniata</taxon>
        <taxon>Vertebrata</taxon>
        <taxon>Euteleostomi</taxon>
        <taxon>Actinopterygii</taxon>
        <taxon>Neopterygii</taxon>
        <taxon>Teleostei</taxon>
        <taxon>Neoteleostei</taxon>
        <taxon>Acanthomorphata</taxon>
        <taxon>Carangaria</taxon>
        <taxon>Pleuronectiformes</taxon>
        <taxon>Pleuronectoidei</taxon>
        <taxon>Pleuronectidae</taxon>
        <taxon>Pleuronectes</taxon>
    </lineage>
</organism>
<reference evidence="2" key="1">
    <citation type="submission" date="2020-03" db="EMBL/GenBank/DDBJ databases">
        <authorList>
            <person name="Weist P."/>
        </authorList>
    </citation>
    <scope>NUCLEOTIDE SEQUENCE</scope>
</reference>
<dbReference type="AlphaFoldDB" id="A0A9N7YLV7"/>
<proteinExistence type="predicted"/>
<evidence type="ECO:0000313" key="3">
    <source>
        <dbReference type="Proteomes" id="UP001153269"/>
    </source>
</evidence>